<accession>A0A1I4GL62</accession>
<keyword evidence="1" id="KW-0472">Membrane</keyword>
<feature type="transmembrane region" description="Helical" evidence="1">
    <location>
        <begin position="270"/>
        <end position="287"/>
    </location>
</feature>
<protein>
    <submittedName>
        <fullName evidence="2">Uncharacterized membrane protein YoaT, DUF817 family</fullName>
    </submittedName>
</protein>
<evidence type="ECO:0000313" key="3">
    <source>
        <dbReference type="Proteomes" id="UP000198804"/>
    </source>
</evidence>
<sequence length="313" mass="34913">MQRSESMRRPSAARNWPFLAGFVAAERRLGERAQRAKRVAAFAYEFLRFGVKQGWACLFAGLICALLIGTYLFYPADAALTRYDFLTLAALAIQIALLALGMETWEEAKVIALYHLVGTAMELFKTSAGSWIYPEPSFLRIAGVPLFTGFMYASVGSYIARVWRLFDFRFTRHPPLVLTLPLAGAIYLNFFSHHYVADLRVVLFAATALLFGRTVVHFKVWHVHRSMPLVVGFGLVSLFIWLAENIGTGARVWLYPSQAAGWSPVSAAKLGSWFLLMIVSYVLVTLVNRPEPMPEVAPPASEADPRHFSGSIS</sequence>
<dbReference type="PIRSF" id="PIRSF009141">
    <property type="entry name" value="UCP009141"/>
    <property type="match status" value="1"/>
</dbReference>
<feature type="transmembrane region" description="Helical" evidence="1">
    <location>
        <begin position="228"/>
        <end position="250"/>
    </location>
</feature>
<dbReference type="EMBL" id="FOSV01000012">
    <property type="protein sequence ID" value="SFL30804.1"/>
    <property type="molecule type" value="Genomic_DNA"/>
</dbReference>
<feature type="transmembrane region" description="Helical" evidence="1">
    <location>
        <begin position="139"/>
        <end position="163"/>
    </location>
</feature>
<organism evidence="2 3">
    <name type="scientific">Methylorubrum salsuginis</name>
    <dbReference type="NCBI Taxonomy" id="414703"/>
    <lineage>
        <taxon>Bacteria</taxon>
        <taxon>Pseudomonadati</taxon>
        <taxon>Pseudomonadota</taxon>
        <taxon>Alphaproteobacteria</taxon>
        <taxon>Hyphomicrobiales</taxon>
        <taxon>Methylobacteriaceae</taxon>
        <taxon>Methylorubrum</taxon>
    </lineage>
</organism>
<evidence type="ECO:0000313" key="2">
    <source>
        <dbReference type="EMBL" id="SFL30804.1"/>
    </source>
</evidence>
<keyword evidence="1" id="KW-1133">Transmembrane helix</keyword>
<keyword evidence="1" id="KW-0812">Transmembrane</keyword>
<dbReference type="InterPro" id="IPR008535">
    <property type="entry name" value="DUF817"/>
</dbReference>
<evidence type="ECO:0000256" key="1">
    <source>
        <dbReference type="SAM" id="Phobius"/>
    </source>
</evidence>
<feature type="transmembrane region" description="Helical" evidence="1">
    <location>
        <begin position="199"/>
        <end position="216"/>
    </location>
</feature>
<feature type="transmembrane region" description="Helical" evidence="1">
    <location>
        <begin position="55"/>
        <end position="74"/>
    </location>
</feature>
<dbReference type="AlphaFoldDB" id="A0A1I4GL62"/>
<feature type="transmembrane region" description="Helical" evidence="1">
    <location>
        <begin position="175"/>
        <end position="193"/>
    </location>
</feature>
<gene>
    <name evidence="2" type="ORF">SAMN04488125_112125</name>
</gene>
<dbReference type="Pfam" id="PF05675">
    <property type="entry name" value="DUF817"/>
    <property type="match status" value="1"/>
</dbReference>
<feature type="transmembrane region" description="Helical" evidence="1">
    <location>
        <begin position="80"/>
        <end position="100"/>
    </location>
</feature>
<name>A0A1I4GL62_9HYPH</name>
<dbReference type="Proteomes" id="UP000198804">
    <property type="component" value="Unassembled WGS sequence"/>
</dbReference>
<feature type="transmembrane region" description="Helical" evidence="1">
    <location>
        <begin position="112"/>
        <end position="133"/>
    </location>
</feature>
<reference evidence="3" key="1">
    <citation type="submission" date="2016-10" db="EMBL/GenBank/DDBJ databases">
        <authorList>
            <person name="Varghese N."/>
            <person name="Submissions S."/>
        </authorList>
    </citation>
    <scope>NUCLEOTIDE SEQUENCE [LARGE SCALE GENOMIC DNA]</scope>
    <source>
        <strain evidence="3">CGMCC 1.6474</strain>
    </source>
</reference>
<proteinExistence type="predicted"/>
<keyword evidence="3" id="KW-1185">Reference proteome</keyword>